<organism evidence="2 3">
    <name type="scientific">Enterococcus phage vipetofem</name>
    <dbReference type="NCBI Taxonomy" id="2719594"/>
    <lineage>
        <taxon>Viruses</taxon>
        <taxon>Duplodnaviria</taxon>
        <taxon>Heunggongvirae</taxon>
        <taxon>Uroviricota</taxon>
        <taxon>Caudoviricetes</taxon>
        <taxon>Andrewesvirinae</taxon>
        <taxon>Vipetofemvirus</taxon>
        <taxon>Vipetofemvirus vipetofem</taxon>
    </lineage>
</organism>
<feature type="transmembrane region" description="Helical" evidence="1">
    <location>
        <begin position="20"/>
        <end position="39"/>
    </location>
</feature>
<keyword evidence="1" id="KW-1133">Transmembrane helix</keyword>
<protein>
    <submittedName>
        <fullName evidence="2">Uncharacterized protein</fullName>
    </submittedName>
</protein>
<reference evidence="3" key="1">
    <citation type="submission" date="2020-02" db="EMBL/GenBank/DDBJ databases">
        <authorList>
            <person name="Olsen N.S."/>
            <person name="Forero-Junco L."/>
            <person name="Kot W."/>
            <person name="Hansen L.H."/>
        </authorList>
    </citation>
    <scope>NUCLEOTIDE SEQUENCE [LARGE SCALE GENOMIC DNA]</scope>
</reference>
<evidence type="ECO:0000313" key="3">
    <source>
        <dbReference type="Proteomes" id="UP000502113"/>
    </source>
</evidence>
<name>A0A6G9LNT0_9CAUD</name>
<keyword evidence="3" id="KW-1185">Reference proteome</keyword>
<proteinExistence type="predicted"/>
<keyword evidence="1" id="KW-0472">Membrane</keyword>
<evidence type="ECO:0000256" key="1">
    <source>
        <dbReference type="SAM" id="Phobius"/>
    </source>
</evidence>
<gene>
    <name evidence="2" type="ORF">vipetofem_68</name>
</gene>
<accession>A0A6G9LNT0</accession>
<evidence type="ECO:0000313" key="2">
    <source>
        <dbReference type="EMBL" id="QIQ66366.1"/>
    </source>
</evidence>
<sequence length="51" mass="6262">MKFTKVQRSVATLLSENYANFLHFTVYIFLKIVYNKYIINKQNKNRKEEFK</sequence>
<dbReference type="Proteomes" id="UP000502113">
    <property type="component" value="Segment"/>
</dbReference>
<dbReference type="EMBL" id="MT119361">
    <property type="protein sequence ID" value="QIQ66366.1"/>
    <property type="molecule type" value="Genomic_DNA"/>
</dbReference>
<keyword evidence="1" id="KW-0812">Transmembrane</keyword>